<keyword evidence="2" id="KW-1185">Reference proteome</keyword>
<dbReference type="Proteomes" id="UP001220377">
    <property type="component" value="Chromosome"/>
</dbReference>
<accession>A0ABY7WNV1</accession>
<proteinExistence type="predicted"/>
<reference evidence="1 2" key="1">
    <citation type="submission" date="2023-02" db="EMBL/GenBank/DDBJ databases">
        <title>Genome sequence of Lacticaseibacillus sp. KACC 23028.</title>
        <authorList>
            <person name="Kim S."/>
            <person name="Heo J."/>
            <person name="Kwon S.-W."/>
        </authorList>
    </citation>
    <scope>NUCLEOTIDE SEQUENCE [LARGE SCALE GENOMIC DNA]</scope>
    <source>
        <strain evidence="1 2">KACC 23028</strain>
    </source>
</reference>
<dbReference type="EMBL" id="CP117884">
    <property type="protein sequence ID" value="WDF81839.1"/>
    <property type="molecule type" value="Genomic_DNA"/>
</dbReference>
<evidence type="ECO:0000313" key="1">
    <source>
        <dbReference type="EMBL" id="WDF81839.1"/>
    </source>
</evidence>
<sequence length="58" mass="6941">MTKDEHANEIRYLYRDLGEDLAQLNMTHDKDEFNRGFMWGLNVTRLALRVLLNGWEDD</sequence>
<gene>
    <name evidence="1" type="ORF">PQ472_07855</name>
</gene>
<evidence type="ECO:0000313" key="2">
    <source>
        <dbReference type="Proteomes" id="UP001220377"/>
    </source>
</evidence>
<protein>
    <submittedName>
        <fullName evidence="1">Uncharacterized protein</fullName>
    </submittedName>
</protein>
<name>A0ABY7WNV1_9LACO</name>
<dbReference type="RefSeq" id="WP_274258872.1">
    <property type="nucleotide sequence ID" value="NZ_CP117884.1"/>
</dbReference>
<organism evidence="1 2">
    <name type="scientific">Lacticaseibacillus pabuli</name>
    <dbReference type="NCBI Taxonomy" id="3025672"/>
    <lineage>
        <taxon>Bacteria</taxon>
        <taxon>Bacillati</taxon>
        <taxon>Bacillota</taxon>
        <taxon>Bacilli</taxon>
        <taxon>Lactobacillales</taxon>
        <taxon>Lactobacillaceae</taxon>
        <taxon>Lacticaseibacillus</taxon>
    </lineage>
</organism>